<sequence>MATRTKSFGRGKVGLKKVKFAWSSSEQIPKYSQWKPVSLAKQALDVVSKSMSDLKGLKNSSLLANGRKDLYPRFHDFGVFPKPGGVDNRSRAELRAEDLSKLNKVQVKKNVGKVNQEHESNIYKGGASAIKSREEHERGMMDLDRDAFASASNTYGDEHVGFDTFSQISLGYRKMDYSMESRKIGDSDVPFPKLFHELTPSDPPKGTVVKTSNAAKANSGVGILWITR</sequence>
<gene>
    <name evidence="1" type="ORF">CYMTET_45862</name>
</gene>
<dbReference type="EMBL" id="LGRX02031756">
    <property type="protein sequence ID" value="KAK3244526.1"/>
    <property type="molecule type" value="Genomic_DNA"/>
</dbReference>
<proteinExistence type="predicted"/>
<accession>A0AAE0BXC6</accession>
<keyword evidence="2" id="KW-1185">Reference proteome</keyword>
<dbReference type="Proteomes" id="UP001190700">
    <property type="component" value="Unassembled WGS sequence"/>
</dbReference>
<name>A0AAE0BXC6_9CHLO</name>
<dbReference type="AlphaFoldDB" id="A0AAE0BXC6"/>
<comment type="caution">
    <text evidence="1">The sequence shown here is derived from an EMBL/GenBank/DDBJ whole genome shotgun (WGS) entry which is preliminary data.</text>
</comment>
<protein>
    <submittedName>
        <fullName evidence="1">Uncharacterized protein</fullName>
    </submittedName>
</protein>
<evidence type="ECO:0000313" key="2">
    <source>
        <dbReference type="Proteomes" id="UP001190700"/>
    </source>
</evidence>
<organism evidence="1 2">
    <name type="scientific">Cymbomonas tetramitiformis</name>
    <dbReference type="NCBI Taxonomy" id="36881"/>
    <lineage>
        <taxon>Eukaryota</taxon>
        <taxon>Viridiplantae</taxon>
        <taxon>Chlorophyta</taxon>
        <taxon>Pyramimonadophyceae</taxon>
        <taxon>Pyramimonadales</taxon>
        <taxon>Pyramimonadaceae</taxon>
        <taxon>Cymbomonas</taxon>
    </lineage>
</organism>
<reference evidence="1 2" key="1">
    <citation type="journal article" date="2015" name="Genome Biol. Evol.">
        <title>Comparative Genomics of a Bacterivorous Green Alga Reveals Evolutionary Causalities and Consequences of Phago-Mixotrophic Mode of Nutrition.</title>
        <authorList>
            <person name="Burns J.A."/>
            <person name="Paasch A."/>
            <person name="Narechania A."/>
            <person name="Kim E."/>
        </authorList>
    </citation>
    <scope>NUCLEOTIDE SEQUENCE [LARGE SCALE GENOMIC DNA]</scope>
    <source>
        <strain evidence="1 2">PLY_AMNH</strain>
    </source>
</reference>
<evidence type="ECO:0000313" key="1">
    <source>
        <dbReference type="EMBL" id="KAK3244526.1"/>
    </source>
</evidence>